<evidence type="ECO:0000313" key="2">
    <source>
        <dbReference type="EMBL" id="TWI57388.1"/>
    </source>
</evidence>
<dbReference type="InterPro" id="IPR024399">
    <property type="entry name" value="DUF2628"/>
</dbReference>
<organism evidence="2 3">
    <name type="scientific">Pseudomonas duriflava</name>
    <dbReference type="NCBI Taxonomy" id="459528"/>
    <lineage>
        <taxon>Bacteria</taxon>
        <taxon>Pseudomonadati</taxon>
        <taxon>Pseudomonadota</taxon>
        <taxon>Gammaproteobacteria</taxon>
        <taxon>Pseudomonadales</taxon>
        <taxon>Pseudomonadaceae</taxon>
        <taxon>Pseudomonas</taxon>
    </lineage>
</organism>
<accession>A0A562QKT4</accession>
<keyword evidence="3" id="KW-1185">Reference proteome</keyword>
<feature type="transmembrane region" description="Helical" evidence="1">
    <location>
        <begin position="100"/>
        <end position="122"/>
    </location>
</feature>
<dbReference type="OrthoDB" id="4727912at2"/>
<dbReference type="RefSeq" id="WP_145137861.1">
    <property type="nucleotide sequence ID" value="NZ_VLKY01000002.1"/>
</dbReference>
<reference evidence="2 3" key="1">
    <citation type="journal article" date="2015" name="Stand. Genomic Sci.">
        <title>Genomic Encyclopedia of Bacterial and Archaeal Type Strains, Phase III: the genomes of soil and plant-associated and newly described type strains.</title>
        <authorList>
            <person name="Whitman W.B."/>
            <person name="Woyke T."/>
            <person name="Klenk H.P."/>
            <person name="Zhou Y."/>
            <person name="Lilburn T.G."/>
            <person name="Beck B.J."/>
            <person name="De Vos P."/>
            <person name="Vandamme P."/>
            <person name="Eisen J.A."/>
            <person name="Garrity G."/>
            <person name="Hugenholtz P."/>
            <person name="Kyrpides N.C."/>
        </authorList>
    </citation>
    <scope>NUCLEOTIDE SEQUENCE [LARGE SCALE GENOMIC DNA]</scope>
    <source>
        <strain evidence="2 3">CGMCC 1.6858</strain>
    </source>
</reference>
<comment type="caution">
    <text evidence="2">The sequence shown here is derived from an EMBL/GenBank/DDBJ whole genome shotgun (WGS) entry which is preliminary data.</text>
</comment>
<evidence type="ECO:0000313" key="3">
    <source>
        <dbReference type="Proteomes" id="UP000316905"/>
    </source>
</evidence>
<feature type="transmembrane region" description="Helical" evidence="1">
    <location>
        <begin position="53"/>
        <end position="69"/>
    </location>
</feature>
<keyword evidence="1" id="KW-1133">Transmembrane helix</keyword>
<keyword evidence="1" id="KW-0812">Transmembrane</keyword>
<sequence>MPELEHCREISYKPKWQERFAFFDKYGDPRSETWKAAFKSLPFMKKVLINRNWLAFFFGPVYLFILGLWKMNLTLIGIIVLIALLEVLLSEYGGIEIPQILDVGINFVLANLYALVTNYAYYLKETKNTQSWNPFKGVRL</sequence>
<gene>
    <name evidence="2" type="ORF">IQ22_00604</name>
</gene>
<dbReference type="Pfam" id="PF10947">
    <property type="entry name" value="DUF2628"/>
    <property type="match status" value="1"/>
</dbReference>
<dbReference type="Proteomes" id="UP000316905">
    <property type="component" value="Unassembled WGS sequence"/>
</dbReference>
<dbReference type="AlphaFoldDB" id="A0A562QKT4"/>
<evidence type="ECO:0000256" key="1">
    <source>
        <dbReference type="SAM" id="Phobius"/>
    </source>
</evidence>
<name>A0A562QKT4_9PSED</name>
<dbReference type="EMBL" id="VLKY01000002">
    <property type="protein sequence ID" value="TWI57388.1"/>
    <property type="molecule type" value="Genomic_DNA"/>
</dbReference>
<proteinExistence type="predicted"/>
<protein>
    <submittedName>
        <fullName evidence="2">Uncharacterized protein DUF2628</fullName>
    </submittedName>
</protein>
<keyword evidence="1" id="KW-0472">Membrane</keyword>